<evidence type="ECO:0000256" key="1">
    <source>
        <dbReference type="SAM" id="Coils"/>
    </source>
</evidence>
<dbReference type="AlphaFoldDB" id="X1AW25"/>
<accession>X1AW25</accession>
<protein>
    <submittedName>
        <fullName evidence="2">Uncharacterized protein</fullName>
    </submittedName>
</protein>
<reference evidence="2" key="1">
    <citation type="journal article" date="2014" name="Front. Microbiol.">
        <title>High frequency of phylogenetically diverse reductive dehalogenase-homologous genes in deep subseafloor sedimentary metagenomes.</title>
        <authorList>
            <person name="Kawai M."/>
            <person name="Futagami T."/>
            <person name="Toyoda A."/>
            <person name="Takaki Y."/>
            <person name="Nishi S."/>
            <person name="Hori S."/>
            <person name="Arai W."/>
            <person name="Tsubouchi T."/>
            <person name="Morono Y."/>
            <person name="Uchiyama I."/>
            <person name="Ito T."/>
            <person name="Fujiyama A."/>
            <person name="Inagaki F."/>
            <person name="Takami H."/>
        </authorList>
    </citation>
    <scope>NUCLEOTIDE SEQUENCE</scope>
    <source>
        <strain evidence="2">Expedition CK06-06</strain>
    </source>
</reference>
<feature type="coiled-coil region" evidence="1">
    <location>
        <begin position="57"/>
        <end position="84"/>
    </location>
</feature>
<comment type="caution">
    <text evidence="2">The sequence shown here is derived from an EMBL/GenBank/DDBJ whole genome shotgun (WGS) entry which is preliminary data.</text>
</comment>
<gene>
    <name evidence="2" type="ORF">S01H4_04420</name>
</gene>
<evidence type="ECO:0000313" key="2">
    <source>
        <dbReference type="EMBL" id="GAG63961.1"/>
    </source>
</evidence>
<organism evidence="2">
    <name type="scientific">marine sediment metagenome</name>
    <dbReference type="NCBI Taxonomy" id="412755"/>
    <lineage>
        <taxon>unclassified sequences</taxon>
        <taxon>metagenomes</taxon>
        <taxon>ecological metagenomes</taxon>
    </lineage>
</organism>
<keyword evidence="1" id="KW-0175">Coiled coil</keyword>
<name>X1AW25_9ZZZZ</name>
<proteinExistence type="predicted"/>
<sequence>MVEDVDIEIGIMPQVFLEGLDIVWVTLPGGGVGGYPYQGDPYYGAPPEPDLEPEKEVEILKSHSEALKKQLDEIQARMDELSKEQKAK</sequence>
<dbReference type="EMBL" id="BART01001181">
    <property type="protein sequence ID" value="GAG63961.1"/>
    <property type="molecule type" value="Genomic_DNA"/>
</dbReference>